<organism evidence="5 6">
    <name type="scientific">Calicophoron daubneyi</name>
    <name type="common">Rumen fluke</name>
    <name type="synonym">Paramphistomum daubneyi</name>
    <dbReference type="NCBI Taxonomy" id="300641"/>
    <lineage>
        <taxon>Eukaryota</taxon>
        <taxon>Metazoa</taxon>
        <taxon>Spiralia</taxon>
        <taxon>Lophotrochozoa</taxon>
        <taxon>Platyhelminthes</taxon>
        <taxon>Trematoda</taxon>
        <taxon>Digenea</taxon>
        <taxon>Plagiorchiida</taxon>
        <taxon>Pronocephalata</taxon>
        <taxon>Paramphistomoidea</taxon>
        <taxon>Paramphistomidae</taxon>
        <taxon>Calicophoron</taxon>
    </lineage>
</organism>
<dbReference type="InterPro" id="IPR026236">
    <property type="entry name" value="Int2_metazoa"/>
</dbReference>
<proteinExistence type="inferred from homology"/>
<gene>
    <name evidence="5" type="ORF">CDAUBV1_LOCUS12745</name>
</gene>
<feature type="region of interest" description="Disordered" evidence="4">
    <location>
        <begin position="988"/>
        <end position="1008"/>
    </location>
</feature>
<comment type="subcellular location">
    <subcellularLocation>
        <location evidence="1">Nucleus</location>
    </subcellularLocation>
</comment>
<dbReference type="EMBL" id="CAXLJL010000478">
    <property type="protein sequence ID" value="CAL5138128.1"/>
    <property type="molecule type" value="Genomic_DNA"/>
</dbReference>
<dbReference type="Pfam" id="PF14750">
    <property type="entry name" value="INTS2"/>
    <property type="match status" value="2"/>
</dbReference>
<reference evidence="5" key="1">
    <citation type="submission" date="2024-06" db="EMBL/GenBank/DDBJ databases">
        <authorList>
            <person name="Liu X."/>
            <person name="Lenzi L."/>
            <person name="Haldenby T S."/>
            <person name="Uol C."/>
        </authorList>
    </citation>
    <scope>NUCLEOTIDE SEQUENCE</scope>
</reference>
<evidence type="ECO:0000256" key="2">
    <source>
        <dbReference type="ARBA" id="ARBA00006705"/>
    </source>
</evidence>
<dbReference type="GO" id="GO:0034472">
    <property type="term" value="P:snRNA 3'-end processing"/>
    <property type="evidence" value="ECO:0007669"/>
    <property type="project" value="TreeGrafter"/>
</dbReference>
<dbReference type="PANTHER" id="PTHR28608">
    <property type="entry name" value="INTEGRATOR COMPLEX SUBUNIT 2"/>
    <property type="match status" value="1"/>
</dbReference>
<dbReference type="PANTHER" id="PTHR28608:SF1">
    <property type="entry name" value="INTEGRATOR COMPLEX SUBUNIT 2"/>
    <property type="match status" value="1"/>
</dbReference>
<accession>A0AAV2TLG3</accession>
<dbReference type="GO" id="GO:0032039">
    <property type="term" value="C:integrator complex"/>
    <property type="evidence" value="ECO:0007669"/>
    <property type="project" value="InterPro"/>
</dbReference>
<evidence type="ECO:0008006" key="7">
    <source>
        <dbReference type="Google" id="ProtNLM"/>
    </source>
</evidence>
<dbReference type="PRINTS" id="PR02105">
    <property type="entry name" value="INTSUBUNIT2"/>
</dbReference>
<comment type="caution">
    <text evidence="5">The sequence shown here is derived from an EMBL/GenBank/DDBJ whole genome shotgun (WGS) entry which is preliminary data.</text>
</comment>
<evidence type="ECO:0000256" key="4">
    <source>
        <dbReference type="SAM" id="MobiDB-lite"/>
    </source>
</evidence>
<dbReference type="Proteomes" id="UP001497525">
    <property type="component" value="Unassembled WGS sequence"/>
</dbReference>
<evidence type="ECO:0000313" key="5">
    <source>
        <dbReference type="EMBL" id="CAL5138128.1"/>
    </source>
</evidence>
<dbReference type="InterPro" id="IPR029321">
    <property type="entry name" value="INTS2"/>
</dbReference>
<evidence type="ECO:0000256" key="3">
    <source>
        <dbReference type="ARBA" id="ARBA00023242"/>
    </source>
</evidence>
<protein>
    <recommendedName>
        <fullName evidence="7">Integrator complex subunit 2</fullName>
    </recommendedName>
</protein>
<comment type="similarity">
    <text evidence="2">Belongs to the Integrator subunit 2 family.</text>
</comment>
<evidence type="ECO:0000256" key="1">
    <source>
        <dbReference type="ARBA" id="ARBA00004123"/>
    </source>
</evidence>
<keyword evidence="3" id="KW-0539">Nucleus</keyword>
<sequence>MMTTMTADPFALSASEFIDLLPNVYFLCDDIEKRMLIQGYSHSDLMIIHSALSFLNALQSVPYSELWAESENEPPQSFTFQASNNVCSSLEYEASNVIGKVRVFLNMVFHLISRPVSGWCQANFCCELLENEAFEFEIVAILSFAAHNTSHMDIVSKFIRGYMLHSNHLNNKLLRRIVRNFPCHWMNIWRSLLHENTTTLLSPRSSDPSAFISESLKSRTEDVVRIMLIVNPIYTSMVVEYCISNRCFPRLAIDLILWLHKKREISLFVFLKRLLLDGGSELRTWISTYLKSQLDSQGHLAKMDRHFIEATKSLIPSDPELPLEDEAISGTLVLLRVLAALRGFANYSFPADLCRELLTLLTHKTTISERASQYVIYSLAFLIGLRSTLSMGPQEVSVRGTLMMDTENIIVKWLQSLIDRQNVLQSFIPSDQIGSALQSKPYMEPLLLLAILFHTNQPGPITELISNLLGLRIPSLGRTVNGWRKIFLQSVFTENMIAQQAAKVPITPSLNRRLSTHLPIQCIIQLLKSHAFAKNKLQIKEWVIAQVRESVRPLHPLLPELLEAHIAHSFGTMSTVPLTGTCDTSGTAAESSALITEKELFRQFYRDDKTSVAARLCAPESDSESVSFVTSVRNDSETRATFDLTPELLFLYYALYVYDFQLTSRIAANRHCSPGEAPCVYSERLWECIPITYLLQHARAHLSDYSPLYPRLLQLVTNHLPHLTIGELIIQDELLLDPLWFSEAEDDNTSSRVESISEVFAYSDFISSALPTPDEIDQAFDAVLACVPDRPSVNLFSLDANVYFVTRRLIRLVHQLTSILNSPDLDRLLSYGAVLGRKVPRLLLLCSDSLFFLNRRFVRSLEYLWRRLHLVMPRRLELLTINALQSGISPSTHFTIPAKRLCAADLRSDPVENVMGSVDQSVFRCPSVLRLFLRILESSLLASRSYWGHRLVDRIVLPPGSSTTLGSVANPASPAVIQGLQMSVVNSSRPASPSITTETPFESSASPVPNAVTPNATNLLLSSAPARANNASDEECERLCSTMLLTQNATVVQLLLEHCLPSEQEKSSKSEICVLREIRSIICTYIHYMFIAEPCLADIIVCQTYPRSLIPVSTQAIPSLHICLDNVVNVFRLSGDYAKMVFCLDLVSHLSLHYNIQAALDRAAFMIDSFYHILTAIVCTDERPDLLDACLPAFLRISGAFPSLAPVIARLLLTVGAQIASTLSHESRTALRLSLSASSEETEPPNWTEDTLALSLSERSQLCIKKVMWTFNKLIHRCSAQRFLYYPPEVPAV</sequence>
<name>A0AAV2TLG3_CALDB</name>
<evidence type="ECO:0000313" key="6">
    <source>
        <dbReference type="Proteomes" id="UP001497525"/>
    </source>
</evidence>